<organism evidence="2 3">
    <name type="scientific">Paenibacillus sacheonensis</name>
    <dbReference type="NCBI Taxonomy" id="742054"/>
    <lineage>
        <taxon>Bacteria</taxon>
        <taxon>Bacillati</taxon>
        <taxon>Bacillota</taxon>
        <taxon>Bacilli</taxon>
        <taxon>Bacillales</taxon>
        <taxon>Paenibacillaceae</taxon>
        <taxon>Paenibacillus</taxon>
    </lineage>
</organism>
<dbReference type="PROSITE" id="PS00211">
    <property type="entry name" value="ABC_TRANSPORTER_1"/>
    <property type="match status" value="1"/>
</dbReference>
<sequence>MRDIDKKLLWQRVSAVFQDCGRYPLSLREYAAAGRSGHVMEDAVIEETLDACGLRSLREAGKGLDLALTSVQEGGRELSGGQWQRLAIARAMLRQGDVVAFDEPTSAIDPSGEQDLYRSCGKLVQGKLAVFVSHRLGWARHSDRILVLHNKSIAEDGTHDELMRRNGCYAESFRQQASWYEEESALDGGDHVEG</sequence>
<dbReference type="Proteomes" id="UP000558113">
    <property type="component" value="Unassembled WGS sequence"/>
</dbReference>
<dbReference type="PANTHER" id="PTHR43394">
    <property type="entry name" value="ATP-DEPENDENT PERMEASE MDL1, MITOCHONDRIAL"/>
    <property type="match status" value="1"/>
</dbReference>
<dbReference type="GO" id="GO:0005524">
    <property type="term" value="F:ATP binding"/>
    <property type="evidence" value="ECO:0007669"/>
    <property type="project" value="UniProtKB-KW"/>
</dbReference>
<dbReference type="AlphaFoldDB" id="A0A7X4YLU7"/>
<proteinExistence type="predicted"/>
<name>A0A7X4YLU7_9BACL</name>
<dbReference type="Gene3D" id="3.40.50.300">
    <property type="entry name" value="P-loop containing nucleotide triphosphate hydrolases"/>
    <property type="match status" value="1"/>
</dbReference>
<dbReference type="OrthoDB" id="9806127at2"/>
<evidence type="ECO:0000259" key="1">
    <source>
        <dbReference type="PROSITE" id="PS50893"/>
    </source>
</evidence>
<evidence type="ECO:0000313" key="2">
    <source>
        <dbReference type="EMBL" id="NBC68680.1"/>
    </source>
</evidence>
<dbReference type="InterPro" id="IPR017871">
    <property type="entry name" value="ABC_transporter-like_CS"/>
</dbReference>
<gene>
    <name evidence="2" type="ORF">GT003_06755</name>
</gene>
<keyword evidence="3" id="KW-1185">Reference proteome</keyword>
<dbReference type="GO" id="GO:0016887">
    <property type="term" value="F:ATP hydrolysis activity"/>
    <property type="evidence" value="ECO:0007669"/>
    <property type="project" value="InterPro"/>
</dbReference>
<dbReference type="InterPro" id="IPR027417">
    <property type="entry name" value="P-loop_NTPase"/>
</dbReference>
<dbReference type="Pfam" id="PF00005">
    <property type="entry name" value="ABC_tran"/>
    <property type="match status" value="1"/>
</dbReference>
<keyword evidence="2" id="KW-0547">Nucleotide-binding</keyword>
<keyword evidence="2" id="KW-0067">ATP-binding</keyword>
<dbReference type="PANTHER" id="PTHR43394:SF1">
    <property type="entry name" value="ATP-BINDING CASSETTE SUB-FAMILY B MEMBER 10, MITOCHONDRIAL"/>
    <property type="match status" value="1"/>
</dbReference>
<dbReference type="RefSeq" id="WP_161696204.1">
    <property type="nucleotide sequence ID" value="NZ_JAFBDP010000005.1"/>
</dbReference>
<accession>A0A7X4YLU7</accession>
<dbReference type="InterPro" id="IPR003439">
    <property type="entry name" value="ABC_transporter-like_ATP-bd"/>
</dbReference>
<reference evidence="2 3" key="1">
    <citation type="submission" date="2020-01" db="EMBL/GenBank/DDBJ databases">
        <title>Paenibacillus soybeanensis sp. nov. isolated from the nodules of soybean (Glycine max(L.) Merr).</title>
        <authorList>
            <person name="Wang H."/>
        </authorList>
    </citation>
    <scope>NUCLEOTIDE SEQUENCE [LARGE SCALE GENOMIC DNA]</scope>
    <source>
        <strain evidence="2 3">DSM 23054</strain>
    </source>
</reference>
<dbReference type="EMBL" id="JAAAMU010000003">
    <property type="protein sequence ID" value="NBC68680.1"/>
    <property type="molecule type" value="Genomic_DNA"/>
</dbReference>
<protein>
    <submittedName>
        <fullName evidence="2">ATP-binding cassette domain-containing protein</fullName>
    </submittedName>
</protein>
<comment type="caution">
    <text evidence="2">The sequence shown here is derived from an EMBL/GenBank/DDBJ whole genome shotgun (WGS) entry which is preliminary data.</text>
</comment>
<dbReference type="GO" id="GO:0015421">
    <property type="term" value="F:ABC-type oligopeptide transporter activity"/>
    <property type="evidence" value="ECO:0007669"/>
    <property type="project" value="TreeGrafter"/>
</dbReference>
<feature type="domain" description="ABC transporter" evidence="1">
    <location>
        <begin position="1"/>
        <end position="175"/>
    </location>
</feature>
<dbReference type="SUPFAM" id="SSF52540">
    <property type="entry name" value="P-loop containing nucleoside triphosphate hydrolases"/>
    <property type="match status" value="1"/>
</dbReference>
<dbReference type="PROSITE" id="PS50893">
    <property type="entry name" value="ABC_TRANSPORTER_2"/>
    <property type="match status" value="1"/>
</dbReference>
<dbReference type="InterPro" id="IPR039421">
    <property type="entry name" value="Type_1_exporter"/>
</dbReference>
<evidence type="ECO:0000313" key="3">
    <source>
        <dbReference type="Proteomes" id="UP000558113"/>
    </source>
</evidence>